<organism evidence="9 10">
    <name type="scientific">Pyrobaculum neutrophilum (strain DSM 2338 / JCM 9278 / NBRC 100436 / V24Sta)</name>
    <name type="common">Thermoproteus neutrophilus</name>
    <dbReference type="NCBI Taxonomy" id="444157"/>
    <lineage>
        <taxon>Archaea</taxon>
        <taxon>Thermoproteota</taxon>
        <taxon>Thermoprotei</taxon>
        <taxon>Thermoproteales</taxon>
        <taxon>Thermoproteaceae</taxon>
        <taxon>Pyrobaculum</taxon>
    </lineage>
</organism>
<dbReference type="GO" id="GO:0046872">
    <property type="term" value="F:metal ion binding"/>
    <property type="evidence" value="ECO:0007669"/>
    <property type="project" value="UniProtKB-KW"/>
</dbReference>
<dbReference type="PROSITE" id="PS00198">
    <property type="entry name" value="4FE4S_FER_1"/>
    <property type="match status" value="1"/>
</dbReference>
<dbReference type="InterPro" id="IPR004017">
    <property type="entry name" value="Cys_rich_dom"/>
</dbReference>
<dbReference type="Pfam" id="PF02754">
    <property type="entry name" value="CCG"/>
    <property type="match status" value="2"/>
</dbReference>
<dbReference type="Gene3D" id="1.10.1060.10">
    <property type="entry name" value="Alpha-helical ferredoxin"/>
    <property type="match status" value="1"/>
</dbReference>
<evidence type="ECO:0000256" key="7">
    <source>
        <dbReference type="SAM" id="Phobius"/>
    </source>
</evidence>
<dbReference type="OrthoDB" id="42878at2157"/>
<dbReference type="STRING" id="444157.Tneu_0739"/>
<sequence>MSARYVEYLGLPWYTQLLVYLLALLSVVAWIYGMSKTYREVGLSRVFVHTVRKPGRAARFLLEFLPHYRFLSYETLGGVGHLLLVVGLAISLVGTLLVAVSQYTGAPYEGRLFLAMRFLLDVAAVLLIYASVAGVARVYARRSIHDDIKPYILTLLGFLVIGVTGVVMRRYRAESYLGGPSPWSPLTYLLPQIPHDLYVVSYFIHIAAAFLTMAFSPVALRHMYIAYANFLLEERRLGELNTPFELEKVLESGEVKVGVRRREEWKGLYGIMFDACTRCGRCEEVCPAFVAKRPLSPMGFVVKIARARGGSDLFQEGISEDEVWSCTTCGACVHQCPVYIRHIDYIVDMRRALVFESRVDQKKADLLVSVGQYGNTLMQPNTGRHDWLRDLGVKHVGENTEAEYILWLGCMGSFDARSKDIVRSLVEILRRAGLIEKVAVLGDEETCCGDPLRRLGEESRFQEIVLNNKRIFEKYGVKKIITICPHGYNTFKNEYPRFGVKIEVFHHVEIIQKLLEEGKISVKSAGKAYTIHDPCYLARHNGVVQPQRRVLVKLGELIEPSRRGEKTFCCGAGGANYWYDVPEEKRISHIRFEELAATGASTVVTLCPFCNAMLSDAKRTKESPVEVKDIAEVVLEEMT</sequence>
<keyword evidence="4" id="KW-0560">Oxidoreductase</keyword>
<feature type="domain" description="4Fe-4S ferredoxin-type" evidence="8">
    <location>
        <begin position="267"/>
        <end position="296"/>
    </location>
</feature>
<dbReference type="GeneID" id="6165180"/>
<keyword evidence="7" id="KW-1133">Transmembrane helix</keyword>
<evidence type="ECO:0000313" key="10">
    <source>
        <dbReference type="Proteomes" id="UP000001694"/>
    </source>
</evidence>
<keyword evidence="3" id="KW-0479">Metal-binding</keyword>
<proteinExistence type="inferred from homology"/>
<dbReference type="KEGG" id="tne:Tneu_0739"/>
<dbReference type="GO" id="GO:0005886">
    <property type="term" value="C:plasma membrane"/>
    <property type="evidence" value="ECO:0007669"/>
    <property type="project" value="TreeGrafter"/>
</dbReference>
<reference evidence="9" key="1">
    <citation type="submission" date="2008-03" db="EMBL/GenBank/DDBJ databases">
        <title>Complete sequence of Thermoproteus neutrophilus V24Sta.</title>
        <authorList>
            <consortium name="US DOE Joint Genome Institute"/>
            <person name="Copeland A."/>
            <person name="Lucas S."/>
            <person name="Lapidus A."/>
            <person name="Glavina del Rio T."/>
            <person name="Dalin E."/>
            <person name="Tice H."/>
            <person name="Bruce D."/>
            <person name="Goodwin L."/>
            <person name="Pitluck S."/>
            <person name="Sims D."/>
            <person name="Brettin T."/>
            <person name="Detter J.C."/>
            <person name="Han C."/>
            <person name="Kuske C.R."/>
            <person name="Schmutz J."/>
            <person name="Larimer F."/>
            <person name="Land M."/>
            <person name="Hauser L."/>
            <person name="Kyrpides N."/>
            <person name="Mikhailova N."/>
            <person name="Biddle J.F."/>
            <person name="Zhang Z."/>
            <person name="Fitz-Gibbon S.T."/>
            <person name="Lowe T.M."/>
            <person name="Saltikov C."/>
            <person name="House C.H."/>
            <person name="Richardson P."/>
        </authorList>
    </citation>
    <scope>NUCLEOTIDE SEQUENCE [LARGE SCALE GENOMIC DNA]</scope>
    <source>
        <strain evidence="9">V24Sta</strain>
    </source>
</reference>
<feature type="transmembrane region" description="Helical" evidence="7">
    <location>
        <begin position="151"/>
        <end position="171"/>
    </location>
</feature>
<evidence type="ECO:0000259" key="8">
    <source>
        <dbReference type="PROSITE" id="PS51379"/>
    </source>
</evidence>
<dbReference type="Proteomes" id="UP000001694">
    <property type="component" value="Chromosome"/>
</dbReference>
<name>B1YD15_PYRNV</name>
<feature type="transmembrane region" description="Helical" evidence="7">
    <location>
        <begin position="79"/>
        <end position="100"/>
    </location>
</feature>
<evidence type="ECO:0000313" key="9">
    <source>
        <dbReference type="EMBL" id="ACB39678.1"/>
    </source>
</evidence>
<keyword evidence="6" id="KW-0411">Iron-sulfur</keyword>
<gene>
    <name evidence="9" type="ordered locus">Tneu_0739</name>
</gene>
<dbReference type="InterPro" id="IPR009051">
    <property type="entry name" value="Helical_ferredxn"/>
</dbReference>
<keyword evidence="7" id="KW-0472">Membrane</keyword>
<evidence type="ECO:0000256" key="6">
    <source>
        <dbReference type="ARBA" id="ARBA00023014"/>
    </source>
</evidence>
<feature type="transmembrane region" description="Helical" evidence="7">
    <location>
        <begin position="197"/>
        <end position="220"/>
    </location>
</feature>
<keyword evidence="2" id="KW-0004">4Fe-4S</keyword>
<dbReference type="EMBL" id="CP001014">
    <property type="protein sequence ID" value="ACB39678.1"/>
    <property type="molecule type" value="Genomic_DNA"/>
</dbReference>
<evidence type="ECO:0000256" key="1">
    <source>
        <dbReference type="ARBA" id="ARBA00007097"/>
    </source>
</evidence>
<dbReference type="AlphaFoldDB" id="B1YD15"/>
<keyword evidence="10" id="KW-1185">Reference proteome</keyword>
<feature type="transmembrane region" description="Helical" evidence="7">
    <location>
        <begin position="112"/>
        <end position="139"/>
    </location>
</feature>
<comment type="similarity">
    <text evidence="1">Belongs to the HdrC family.</text>
</comment>
<dbReference type="InterPro" id="IPR051460">
    <property type="entry name" value="HdrC_iron-sulfur_subunit"/>
</dbReference>
<dbReference type="PANTHER" id="PTHR43255:SF1">
    <property type="entry name" value="IRON-SULFUR-BINDING OXIDOREDUCTASE FADF-RELATED"/>
    <property type="match status" value="1"/>
</dbReference>
<dbReference type="HOGENOM" id="CLU_005304_1_0_2"/>
<evidence type="ECO:0000256" key="3">
    <source>
        <dbReference type="ARBA" id="ARBA00022723"/>
    </source>
</evidence>
<protein>
    <recommendedName>
        <fullName evidence="8">4Fe-4S ferredoxin-type domain-containing protein</fullName>
    </recommendedName>
</protein>
<evidence type="ECO:0000256" key="5">
    <source>
        <dbReference type="ARBA" id="ARBA00023004"/>
    </source>
</evidence>
<feature type="transmembrane region" description="Helical" evidence="7">
    <location>
        <begin position="13"/>
        <end position="33"/>
    </location>
</feature>
<keyword evidence="5" id="KW-0408">Iron</keyword>
<dbReference type="PANTHER" id="PTHR43255">
    <property type="entry name" value="IRON-SULFUR-BINDING OXIDOREDUCTASE FADF-RELATED-RELATED"/>
    <property type="match status" value="1"/>
</dbReference>
<dbReference type="InterPro" id="IPR017896">
    <property type="entry name" value="4Fe4S_Fe-S-bd"/>
</dbReference>
<dbReference type="RefSeq" id="WP_012350098.1">
    <property type="nucleotide sequence ID" value="NC_010525.1"/>
</dbReference>
<dbReference type="eggNOG" id="arCOG00332">
    <property type="taxonomic scope" value="Archaea"/>
</dbReference>
<feature type="domain" description="4Fe-4S ferredoxin-type" evidence="8">
    <location>
        <begin position="316"/>
        <end position="346"/>
    </location>
</feature>
<evidence type="ECO:0000256" key="2">
    <source>
        <dbReference type="ARBA" id="ARBA00022485"/>
    </source>
</evidence>
<dbReference type="Pfam" id="PF13183">
    <property type="entry name" value="Fer4_8"/>
    <property type="match status" value="1"/>
</dbReference>
<dbReference type="GO" id="GO:0016491">
    <property type="term" value="F:oxidoreductase activity"/>
    <property type="evidence" value="ECO:0007669"/>
    <property type="project" value="UniProtKB-KW"/>
</dbReference>
<keyword evidence="7" id="KW-0812">Transmembrane</keyword>
<evidence type="ECO:0000256" key="4">
    <source>
        <dbReference type="ARBA" id="ARBA00023002"/>
    </source>
</evidence>
<dbReference type="PROSITE" id="PS51379">
    <property type="entry name" value="4FE4S_FER_2"/>
    <property type="match status" value="2"/>
</dbReference>
<accession>B1YD15</accession>
<dbReference type="InterPro" id="IPR017900">
    <property type="entry name" value="4Fe4S_Fe_S_CS"/>
</dbReference>
<dbReference type="SUPFAM" id="SSF46548">
    <property type="entry name" value="alpha-helical ferredoxin"/>
    <property type="match status" value="1"/>
</dbReference>
<dbReference type="GO" id="GO:0051539">
    <property type="term" value="F:4 iron, 4 sulfur cluster binding"/>
    <property type="evidence" value="ECO:0007669"/>
    <property type="project" value="UniProtKB-KW"/>
</dbReference>